<name>A0A1H0LWZ4_9CLOT</name>
<gene>
    <name evidence="4" type="ORF">SAMN04488529_101231</name>
</gene>
<dbReference type="Gene3D" id="6.10.20.100">
    <property type="match status" value="1"/>
</dbReference>
<dbReference type="InterPro" id="IPR042244">
    <property type="entry name" value="HypD_2_sf"/>
</dbReference>
<dbReference type="AlphaFoldDB" id="A0A1H0LWZ4"/>
<dbReference type="PANTHER" id="PTHR30149:SF0">
    <property type="entry name" value="HYDROGENASE MATURATION FACTOR HYPD"/>
    <property type="match status" value="1"/>
</dbReference>
<dbReference type="GO" id="GO:0051539">
    <property type="term" value="F:4 iron, 4 sulfur cluster binding"/>
    <property type="evidence" value="ECO:0007669"/>
    <property type="project" value="TreeGrafter"/>
</dbReference>
<reference evidence="4 5" key="1">
    <citation type="submission" date="2016-10" db="EMBL/GenBank/DDBJ databases">
        <authorList>
            <person name="de Groot N.N."/>
        </authorList>
    </citation>
    <scope>NUCLEOTIDE SEQUENCE [LARGE SCALE GENOMIC DNA]</scope>
    <source>
        <strain evidence="4 5">DSM 12272</strain>
    </source>
</reference>
<dbReference type="GO" id="GO:0005506">
    <property type="term" value="F:iron ion binding"/>
    <property type="evidence" value="ECO:0007669"/>
    <property type="project" value="TreeGrafter"/>
</dbReference>
<dbReference type="GO" id="GO:0051604">
    <property type="term" value="P:protein maturation"/>
    <property type="evidence" value="ECO:0007669"/>
    <property type="project" value="TreeGrafter"/>
</dbReference>
<sequence>MNLINEFNSVDLSIKLLEEIKKRATKEVRIMEVCGTHTRSIYKYGIDKLLPSNVKMLSGPGCPVCVTSQSYIDSAIEISKKKNVIITTFGDMMRVPGSLSSLRAEKAKGSDIRVIYSPLDSLEIAKNNKGNEVVFLAIGFETTAPVIALTLKMAKLEKIDNFTMIHSIKTMPNTMKTLVLNEVVNIDGFIAPGHVATIIGEEVFNKLAKESGTPMSICGFKSTEILAGILSIINMVNNNEVRCENLYKGFVKKEGNIIAKKLMNEVFVPSDSLWRGIGNLEGTGYIFKEEYEIFDAKLKFSLNIKEDIINNGCICGDILKGKKSPRECKLFGKHCNPNNPIGPCMVSQEGTCGIVYNASY</sequence>
<evidence type="ECO:0000256" key="1">
    <source>
        <dbReference type="ARBA" id="ARBA00007888"/>
    </source>
</evidence>
<dbReference type="EMBL" id="FNJM01000001">
    <property type="protein sequence ID" value="SDO72739.1"/>
    <property type="molecule type" value="Genomic_DNA"/>
</dbReference>
<dbReference type="Gene3D" id="3.40.50.11750">
    <property type="entry name" value="HypD, alpha/beta domain 1"/>
    <property type="match status" value="2"/>
</dbReference>
<keyword evidence="3" id="KW-0408">Iron</keyword>
<dbReference type="NCBIfam" id="TIGR00075">
    <property type="entry name" value="hypD"/>
    <property type="match status" value="1"/>
</dbReference>
<dbReference type="Pfam" id="PF01924">
    <property type="entry name" value="HypD"/>
    <property type="match status" value="1"/>
</dbReference>
<evidence type="ECO:0000313" key="4">
    <source>
        <dbReference type="EMBL" id="SDO72739.1"/>
    </source>
</evidence>
<keyword evidence="2" id="KW-0479">Metal-binding</keyword>
<evidence type="ECO:0000313" key="5">
    <source>
        <dbReference type="Proteomes" id="UP000198597"/>
    </source>
</evidence>
<dbReference type="STRING" id="94869.SAMN04488529_101231"/>
<dbReference type="PIRSF" id="PIRSF005622">
    <property type="entry name" value="Hydrgn_mat_hypD"/>
    <property type="match status" value="1"/>
</dbReference>
<accession>A0A1H0LWZ4</accession>
<comment type="similarity">
    <text evidence="1">Belongs to the HypD family.</text>
</comment>
<organism evidence="4 5">
    <name type="scientific">Clostridium gasigenes</name>
    <dbReference type="NCBI Taxonomy" id="94869"/>
    <lineage>
        <taxon>Bacteria</taxon>
        <taxon>Bacillati</taxon>
        <taxon>Bacillota</taxon>
        <taxon>Clostridia</taxon>
        <taxon>Eubacteriales</taxon>
        <taxon>Clostridiaceae</taxon>
        <taxon>Clostridium</taxon>
    </lineage>
</organism>
<dbReference type="OrthoDB" id="9770424at2"/>
<proteinExistence type="inferred from homology"/>
<dbReference type="RefSeq" id="WP_089964987.1">
    <property type="nucleotide sequence ID" value="NZ_FNJM01000001.1"/>
</dbReference>
<protein>
    <submittedName>
        <fullName evidence="4">Hydrogenase maturation protein HypD</fullName>
    </submittedName>
</protein>
<dbReference type="PANTHER" id="PTHR30149">
    <property type="entry name" value="HYDROGENASE PROTEIN ASSEMBLY PROTEIN HYPD"/>
    <property type="match status" value="1"/>
</dbReference>
<evidence type="ECO:0000256" key="2">
    <source>
        <dbReference type="ARBA" id="ARBA00022723"/>
    </source>
</evidence>
<dbReference type="InterPro" id="IPR002780">
    <property type="entry name" value="Hyd_form_HypD"/>
</dbReference>
<dbReference type="GO" id="GO:0070025">
    <property type="term" value="F:carbon monoxide binding"/>
    <property type="evidence" value="ECO:0007669"/>
    <property type="project" value="TreeGrafter"/>
</dbReference>
<dbReference type="InterPro" id="IPR042243">
    <property type="entry name" value="HypD_1"/>
</dbReference>
<dbReference type="Proteomes" id="UP000198597">
    <property type="component" value="Unassembled WGS sequence"/>
</dbReference>
<keyword evidence="5" id="KW-1185">Reference proteome</keyword>
<evidence type="ECO:0000256" key="3">
    <source>
        <dbReference type="ARBA" id="ARBA00023004"/>
    </source>
</evidence>